<feature type="domain" description="USP" evidence="9">
    <location>
        <begin position="541"/>
        <end position="970"/>
    </location>
</feature>
<evidence type="ECO:0000256" key="3">
    <source>
        <dbReference type="ARBA" id="ARBA00012759"/>
    </source>
</evidence>
<dbReference type="InterPro" id="IPR018200">
    <property type="entry name" value="USP_CS"/>
</dbReference>
<feature type="region of interest" description="Disordered" evidence="8">
    <location>
        <begin position="61"/>
        <end position="97"/>
    </location>
</feature>
<dbReference type="AlphaFoldDB" id="A0A376B856"/>
<dbReference type="VEuPathDB" id="FungiDB:SCODWIG_02562"/>
<name>A0A376B856_9ASCO</name>
<evidence type="ECO:0000256" key="6">
    <source>
        <dbReference type="ARBA" id="ARBA00022801"/>
    </source>
</evidence>
<feature type="compositionally biased region" description="Low complexity" evidence="8">
    <location>
        <begin position="279"/>
        <end position="311"/>
    </location>
</feature>
<evidence type="ECO:0000256" key="5">
    <source>
        <dbReference type="ARBA" id="ARBA00022786"/>
    </source>
</evidence>
<evidence type="ECO:0000313" key="10">
    <source>
        <dbReference type="EMBL" id="SSD60801.1"/>
    </source>
</evidence>
<dbReference type="SUPFAM" id="SSF54001">
    <property type="entry name" value="Cysteine proteinases"/>
    <property type="match status" value="1"/>
</dbReference>
<gene>
    <name evidence="10" type="ORF">SCODWIG_02562</name>
</gene>
<dbReference type="EMBL" id="UFAJ01000458">
    <property type="protein sequence ID" value="SSD60801.1"/>
    <property type="molecule type" value="Genomic_DNA"/>
</dbReference>
<dbReference type="Pfam" id="PF00443">
    <property type="entry name" value="UCH"/>
    <property type="match status" value="1"/>
</dbReference>
<keyword evidence="11" id="KW-1185">Reference proteome</keyword>
<feature type="compositionally biased region" description="Acidic residues" evidence="8">
    <location>
        <begin position="392"/>
        <end position="405"/>
    </location>
</feature>
<feature type="compositionally biased region" description="Basic and acidic residues" evidence="8">
    <location>
        <begin position="312"/>
        <end position="326"/>
    </location>
</feature>
<dbReference type="GO" id="GO:0006508">
    <property type="term" value="P:proteolysis"/>
    <property type="evidence" value="ECO:0007669"/>
    <property type="project" value="UniProtKB-KW"/>
</dbReference>
<feature type="compositionally biased region" description="Acidic residues" evidence="8">
    <location>
        <begin position="414"/>
        <end position="458"/>
    </location>
</feature>
<dbReference type="GO" id="GO:0005634">
    <property type="term" value="C:nucleus"/>
    <property type="evidence" value="ECO:0007669"/>
    <property type="project" value="TreeGrafter"/>
</dbReference>
<feature type="region of interest" description="Disordered" evidence="8">
    <location>
        <begin position="382"/>
        <end position="500"/>
    </location>
</feature>
<dbReference type="PANTHER" id="PTHR24006">
    <property type="entry name" value="UBIQUITIN CARBOXYL-TERMINAL HYDROLASE"/>
    <property type="match status" value="1"/>
</dbReference>
<dbReference type="PROSITE" id="PS50235">
    <property type="entry name" value="USP_3"/>
    <property type="match status" value="1"/>
</dbReference>
<evidence type="ECO:0000256" key="8">
    <source>
        <dbReference type="SAM" id="MobiDB-lite"/>
    </source>
</evidence>
<dbReference type="InterPro" id="IPR038765">
    <property type="entry name" value="Papain-like_cys_pep_sf"/>
</dbReference>
<feature type="compositionally biased region" description="Basic and acidic residues" evidence="8">
    <location>
        <begin position="470"/>
        <end position="485"/>
    </location>
</feature>
<evidence type="ECO:0000256" key="2">
    <source>
        <dbReference type="ARBA" id="ARBA00009085"/>
    </source>
</evidence>
<feature type="region of interest" description="Disordered" evidence="8">
    <location>
        <begin position="976"/>
        <end position="1037"/>
    </location>
</feature>
<keyword evidence="6" id="KW-0378">Hydrolase</keyword>
<dbReference type="GO" id="GO:0004843">
    <property type="term" value="F:cysteine-type deubiquitinase activity"/>
    <property type="evidence" value="ECO:0007669"/>
    <property type="project" value="UniProtKB-EC"/>
</dbReference>
<comment type="similarity">
    <text evidence="2">Belongs to the peptidase C19 family.</text>
</comment>
<feature type="compositionally biased region" description="Acidic residues" evidence="8">
    <location>
        <begin position="980"/>
        <end position="989"/>
    </location>
</feature>
<evidence type="ECO:0000313" key="11">
    <source>
        <dbReference type="Proteomes" id="UP000262825"/>
    </source>
</evidence>
<dbReference type="InterPro" id="IPR001394">
    <property type="entry name" value="Peptidase_C19_UCH"/>
</dbReference>
<feature type="region of interest" description="Disordered" evidence="8">
    <location>
        <begin position="778"/>
        <end position="805"/>
    </location>
</feature>
<keyword evidence="5" id="KW-0833">Ubl conjugation pathway</keyword>
<dbReference type="Proteomes" id="UP000262825">
    <property type="component" value="Unassembled WGS sequence"/>
</dbReference>
<evidence type="ECO:0000256" key="7">
    <source>
        <dbReference type="ARBA" id="ARBA00022807"/>
    </source>
</evidence>
<dbReference type="InterPro" id="IPR028889">
    <property type="entry name" value="USP"/>
</dbReference>
<keyword evidence="7" id="KW-0788">Thiol protease</keyword>
<dbReference type="Gene3D" id="3.90.70.10">
    <property type="entry name" value="Cysteine proteinases"/>
    <property type="match status" value="2"/>
</dbReference>
<dbReference type="GO" id="GO:0005829">
    <property type="term" value="C:cytosol"/>
    <property type="evidence" value="ECO:0007669"/>
    <property type="project" value="TreeGrafter"/>
</dbReference>
<evidence type="ECO:0000256" key="1">
    <source>
        <dbReference type="ARBA" id="ARBA00000707"/>
    </source>
</evidence>
<dbReference type="GO" id="GO:0016579">
    <property type="term" value="P:protein deubiquitination"/>
    <property type="evidence" value="ECO:0007669"/>
    <property type="project" value="InterPro"/>
</dbReference>
<feature type="compositionally biased region" description="Basic and acidic residues" evidence="8">
    <location>
        <begin position="382"/>
        <end position="391"/>
    </location>
</feature>
<reference evidence="11" key="1">
    <citation type="submission" date="2018-06" db="EMBL/GenBank/DDBJ databases">
        <authorList>
            <person name="Guldener U."/>
        </authorList>
    </citation>
    <scope>NUCLEOTIDE SEQUENCE [LARGE SCALE GENOMIC DNA]</scope>
    <source>
        <strain evidence="11">UTAD17</strain>
    </source>
</reference>
<feature type="compositionally biased region" description="Low complexity" evidence="8">
    <location>
        <begin position="487"/>
        <end position="500"/>
    </location>
</feature>
<feature type="compositionally biased region" description="Acidic residues" evidence="8">
    <location>
        <begin position="327"/>
        <end position="338"/>
    </location>
</feature>
<evidence type="ECO:0000256" key="4">
    <source>
        <dbReference type="ARBA" id="ARBA00022670"/>
    </source>
</evidence>
<organism evidence="10 11">
    <name type="scientific">Saccharomycodes ludwigii</name>
    <dbReference type="NCBI Taxonomy" id="36035"/>
    <lineage>
        <taxon>Eukaryota</taxon>
        <taxon>Fungi</taxon>
        <taxon>Dikarya</taxon>
        <taxon>Ascomycota</taxon>
        <taxon>Saccharomycotina</taxon>
        <taxon>Saccharomycetes</taxon>
        <taxon>Saccharomycodales</taxon>
        <taxon>Saccharomycodaceae</taxon>
        <taxon>Saccharomycodes</taxon>
    </lineage>
</organism>
<feature type="compositionally biased region" description="Basic residues" evidence="8">
    <location>
        <begin position="1011"/>
        <end position="1037"/>
    </location>
</feature>
<feature type="compositionally biased region" description="Low complexity" evidence="8">
    <location>
        <begin position="778"/>
        <end position="799"/>
    </location>
</feature>
<sequence>MLKIPDTNTNKTNTKDETSLKPLVDRIVSNPVPFIISKTPDTVDIKPSSYLIISKINSTNSNKRKKDNLDTLDNNNMDRETNNYSESKSEKKRKLPSSLQEAIGLYVSAGNNDNKTNNKATKKIKKQTTNNTGIINDDDAYVELSDEFYSPIKGEQNDNNNEDDFDVEGEDLFKKTLTKMDQSFDKSVEKFIGAKIDLNTDNIKENNQQEIDDFPAKNNKDIDEGVQKIFGTIKDAATHINNDNEIKIKDPTSISISEEFDFEMEGLPLTKKSTKSKKSSNNNDKNNNNNKNINNTGITITDRINTSSSSDSDYKSAQESATKYENDETYYEDQDSESSDNTSNNNVIHNGSIFASHDSKSPTLSSDMNLSIDESEELHKKTLEYLEKKAEEEDEDEEDNDEEYEEAKGREEHEEKEEEEEEEEDDDEDDDDDEKEEEEKDDDDDDDGEDDDDEDDDEQKEKKKKKSKEKSKEKKDHPQQPKKLNESSSSPSVKSPQVISHKAVELSDVYRFCEDPNDKGSNPPRRIIKNWDNVFKKLKPMGLLNHGVTCYTNAAVQALLHIPAIEYYLLDVLKGVYKDTIKKDSVTQILAETSKRLWLDGYNNVNVNNIDHIDGNNISLNKKASKGYFNPKKLINRLEDINCMMSVWQQEDSHEYFMSLMSRLQEDSVPKGHKMVESIIYDIFGGMLKQKVLCKSCQAISTTEQLFYDLSLNLKKEKKNYSVSNLNQDTSAATSATDTNNNILTTTTGSDETATKSHNTRHFSSKVNNDAIDVTSDTMNNHNASSTNTNENSINSTNNGPVGYSNGNSTYGKNYSVEKAISDFFQPELIKNEKDNNGYVCEKCGKRTHALKTNTIMRAPETLVVHLKRFRFDGVQSSKMKQGIAYQSLLDLSSYMDKNETTSKTNEPVKYQLIGVVVHEGRSLSSGHYVAHCKQPDGSWATYDDEYINKITEKQVLAEPNAYYLIYTRLTPKSVKTKEEDEYANNENDEANHQKTLANNLKRKRDFDKKNNKKHYSNNKKKQKNKKNINKHKRRSY</sequence>
<dbReference type="EC" id="3.4.19.12" evidence="3"/>
<accession>A0A376B856</accession>
<proteinExistence type="inferred from homology"/>
<dbReference type="PROSITE" id="PS00973">
    <property type="entry name" value="USP_2"/>
    <property type="match status" value="1"/>
</dbReference>
<dbReference type="PANTHER" id="PTHR24006:SF758">
    <property type="entry name" value="UBIQUITIN CARBOXYL-TERMINAL HYDROLASE 36"/>
    <property type="match status" value="1"/>
</dbReference>
<evidence type="ECO:0000259" key="9">
    <source>
        <dbReference type="PROSITE" id="PS50235"/>
    </source>
</evidence>
<feature type="region of interest" description="Disordered" evidence="8">
    <location>
        <begin position="267"/>
        <end position="367"/>
    </location>
</feature>
<dbReference type="InterPro" id="IPR050164">
    <property type="entry name" value="Peptidase_C19"/>
</dbReference>
<comment type="catalytic activity">
    <reaction evidence="1">
        <text>Thiol-dependent hydrolysis of ester, thioester, amide, peptide and isopeptide bonds formed by the C-terminal Gly of ubiquitin (a 76-residue protein attached to proteins as an intracellular targeting signal).</text>
        <dbReference type="EC" id="3.4.19.12"/>
    </reaction>
</comment>
<keyword evidence="4" id="KW-0645">Protease</keyword>
<protein>
    <recommendedName>
        <fullName evidence="3">ubiquitinyl hydrolase 1</fullName>
        <ecNumber evidence="3">3.4.19.12</ecNumber>
    </recommendedName>
</protein>